<dbReference type="GO" id="GO:0032357">
    <property type="term" value="F:oxidized purine DNA binding"/>
    <property type="evidence" value="ECO:0007669"/>
    <property type="project" value="TreeGrafter"/>
</dbReference>
<evidence type="ECO:0000256" key="4">
    <source>
        <dbReference type="ARBA" id="ARBA00012045"/>
    </source>
</evidence>
<gene>
    <name evidence="16" type="primary">mutY</name>
    <name evidence="16" type="ORF">FKY71_06575</name>
</gene>
<name>A0A540VSU6_9GAMM</name>
<dbReference type="GO" id="GO:0051539">
    <property type="term" value="F:4 iron, 4 sulfur cluster binding"/>
    <property type="evidence" value="ECO:0007669"/>
    <property type="project" value="UniProtKB-UniRule"/>
</dbReference>
<comment type="caution">
    <text evidence="16">The sequence shown here is derived from an EMBL/GenBank/DDBJ whole genome shotgun (WGS) entry which is preliminary data.</text>
</comment>
<evidence type="ECO:0000256" key="2">
    <source>
        <dbReference type="ARBA" id="ARBA00002933"/>
    </source>
</evidence>
<evidence type="ECO:0000256" key="6">
    <source>
        <dbReference type="ARBA" id="ARBA00022485"/>
    </source>
</evidence>
<dbReference type="SUPFAM" id="SSF55811">
    <property type="entry name" value="Nudix"/>
    <property type="match status" value="1"/>
</dbReference>
<dbReference type="InterPro" id="IPR000445">
    <property type="entry name" value="HhH_motif"/>
</dbReference>
<dbReference type="InterPro" id="IPR023170">
    <property type="entry name" value="HhH_base_excis_C"/>
</dbReference>
<dbReference type="GO" id="GO:0035485">
    <property type="term" value="F:adenine/guanine mispair binding"/>
    <property type="evidence" value="ECO:0007669"/>
    <property type="project" value="TreeGrafter"/>
</dbReference>
<dbReference type="Pfam" id="PF14815">
    <property type="entry name" value="NUDIX_4"/>
    <property type="match status" value="1"/>
</dbReference>
<dbReference type="Gene3D" id="1.10.340.30">
    <property type="entry name" value="Hypothetical protein, domain 2"/>
    <property type="match status" value="1"/>
</dbReference>
<dbReference type="CDD" id="cd00056">
    <property type="entry name" value="ENDO3c"/>
    <property type="match status" value="1"/>
</dbReference>
<sequence length="350" mass="38646">MATAGPSDFAATVLGWFDRHGRHDLPWQHPATPYRVWISEVMLQQTQVSTVIPYFERFMARFPCVETLAGASLDEVLAYWAGLGYYARARNLHRCAQLLMEAHHGVFPDAIESVEALPGIGRSTAGAILSLSRGARHPILDGNVKRVLARYHAIPGWPGRAAVLKTLWAHSEAVTPHTRPAAFNQAMMDLGATICTRRPVCPQCPLRAGCQAYAHGDPQAYPEPKPKRAKPHRDTRMLIINGDAGTLLVRRPTRGIWGGLWCLPECDLSADPSVWAREHLGLEITPQAPGPTLRHEFTHYSLTIHPLPAQLTAAPAVQAAEHLWYNPTTAQQSGVPAPVQRLLNRQEREA</sequence>
<dbReference type="AlphaFoldDB" id="A0A540VSU6"/>
<dbReference type="CDD" id="cd03431">
    <property type="entry name" value="NUDIX_DNA_Glycosylase_C-MutY"/>
    <property type="match status" value="1"/>
</dbReference>
<dbReference type="GO" id="GO:0006284">
    <property type="term" value="P:base-excision repair"/>
    <property type="evidence" value="ECO:0007669"/>
    <property type="project" value="UniProtKB-UniRule"/>
</dbReference>
<protein>
    <recommendedName>
        <fullName evidence="5 14">Adenine DNA glycosylase</fullName>
        <ecNumber evidence="4 14">3.2.2.31</ecNumber>
    </recommendedName>
</protein>
<dbReference type="STRING" id="1260251.SPISAL_00945"/>
<dbReference type="SMART" id="SM00478">
    <property type="entry name" value="ENDO3c"/>
    <property type="match status" value="1"/>
</dbReference>
<evidence type="ECO:0000256" key="10">
    <source>
        <dbReference type="ARBA" id="ARBA00023004"/>
    </source>
</evidence>
<dbReference type="Proteomes" id="UP000315400">
    <property type="component" value="Unassembled WGS sequence"/>
</dbReference>
<evidence type="ECO:0000259" key="15">
    <source>
        <dbReference type="SMART" id="SM00478"/>
    </source>
</evidence>
<evidence type="ECO:0000256" key="1">
    <source>
        <dbReference type="ARBA" id="ARBA00000843"/>
    </source>
</evidence>
<comment type="cofactor">
    <cofactor evidence="14">
        <name>[4Fe-4S] cluster</name>
        <dbReference type="ChEBI" id="CHEBI:49883"/>
    </cofactor>
    <text evidence="14">Binds 1 [4Fe-4S] cluster.</text>
</comment>
<dbReference type="GO" id="GO:0006298">
    <property type="term" value="P:mismatch repair"/>
    <property type="evidence" value="ECO:0007669"/>
    <property type="project" value="TreeGrafter"/>
</dbReference>
<evidence type="ECO:0000313" key="17">
    <source>
        <dbReference type="Proteomes" id="UP000315400"/>
    </source>
</evidence>
<keyword evidence="10 14" id="KW-0408">Iron</keyword>
<evidence type="ECO:0000256" key="11">
    <source>
        <dbReference type="ARBA" id="ARBA00023014"/>
    </source>
</evidence>
<dbReference type="InterPro" id="IPR044298">
    <property type="entry name" value="MIG/MutY"/>
</dbReference>
<evidence type="ECO:0000256" key="13">
    <source>
        <dbReference type="ARBA" id="ARBA00023295"/>
    </source>
</evidence>
<dbReference type="GO" id="GO:0034039">
    <property type="term" value="F:8-oxo-7,8-dihydroguanine DNA N-glycosylase activity"/>
    <property type="evidence" value="ECO:0007669"/>
    <property type="project" value="TreeGrafter"/>
</dbReference>
<dbReference type="GO" id="GO:0046872">
    <property type="term" value="F:metal ion binding"/>
    <property type="evidence" value="ECO:0007669"/>
    <property type="project" value="UniProtKB-UniRule"/>
</dbReference>
<evidence type="ECO:0000256" key="9">
    <source>
        <dbReference type="ARBA" id="ARBA00022801"/>
    </source>
</evidence>
<dbReference type="SUPFAM" id="SSF48150">
    <property type="entry name" value="DNA-glycosylase"/>
    <property type="match status" value="1"/>
</dbReference>
<dbReference type="InterPro" id="IPR003265">
    <property type="entry name" value="HhH-GPD_domain"/>
</dbReference>
<dbReference type="EC" id="3.2.2.31" evidence="4 14"/>
<evidence type="ECO:0000256" key="7">
    <source>
        <dbReference type="ARBA" id="ARBA00022723"/>
    </source>
</evidence>
<accession>A0A540VSU6</accession>
<keyword evidence="6" id="KW-0004">4Fe-4S</keyword>
<comment type="function">
    <text evidence="2">Adenine glycosylase active on G-A mispairs. MutY also corrects error-prone DNA synthesis past GO lesions which are due to the oxidatively damaged form of guanine: 7,8-dihydro-8-oxoguanine (8-oxo-dGTP).</text>
</comment>
<dbReference type="Pfam" id="PF00633">
    <property type="entry name" value="HHH"/>
    <property type="match status" value="1"/>
</dbReference>
<keyword evidence="7" id="KW-0479">Metal-binding</keyword>
<keyword evidence="11" id="KW-0411">Iron-sulfur</keyword>
<dbReference type="InterPro" id="IPR005760">
    <property type="entry name" value="A/G_AdeGlyc_MutY"/>
</dbReference>
<evidence type="ECO:0000256" key="14">
    <source>
        <dbReference type="RuleBase" id="RU365096"/>
    </source>
</evidence>
<keyword evidence="12" id="KW-0234">DNA repair</keyword>
<keyword evidence="13 14" id="KW-0326">Glycosidase</keyword>
<dbReference type="Gene3D" id="1.10.1670.10">
    <property type="entry name" value="Helix-hairpin-Helix base-excision DNA repair enzymes (C-terminal)"/>
    <property type="match status" value="1"/>
</dbReference>
<feature type="domain" description="HhH-GPD" evidence="15">
    <location>
        <begin position="42"/>
        <end position="193"/>
    </location>
</feature>
<dbReference type="InterPro" id="IPR029119">
    <property type="entry name" value="MutY_C"/>
</dbReference>
<comment type="similarity">
    <text evidence="3 14">Belongs to the Nth/MutY family.</text>
</comment>
<dbReference type="PANTHER" id="PTHR42944">
    <property type="entry name" value="ADENINE DNA GLYCOSYLASE"/>
    <property type="match status" value="1"/>
</dbReference>
<evidence type="ECO:0000256" key="8">
    <source>
        <dbReference type="ARBA" id="ARBA00022763"/>
    </source>
</evidence>
<dbReference type="InterPro" id="IPR011257">
    <property type="entry name" value="DNA_glycosylase"/>
</dbReference>
<proteinExistence type="inferred from homology"/>
<evidence type="ECO:0000256" key="12">
    <source>
        <dbReference type="ARBA" id="ARBA00023204"/>
    </source>
</evidence>
<keyword evidence="9" id="KW-0378">Hydrolase</keyword>
<evidence type="ECO:0000313" key="16">
    <source>
        <dbReference type="EMBL" id="TQE99830.1"/>
    </source>
</evidence>
<dbReference type="FunFam" id="1.10.340.30:FF:000002">
    <property type="entry name" value="Adenine DNA glycosylase"/>
    <property type="match status" value="1"/>
</dbReference>
<organism evidence="16 17">
    <name type="scientific">Spiribacter salinus</name>
    <dbReference type="NCBI Taxonomy" id="1335746"/>
    <lineage>
        <taxon>Bacteria</taxon>
        <taxon>Pseudomonadati</taxon>
        <taxon>Pseudomonadota</taxon>
        <taxon>Gammaproteobacteria</taxon>
        <taxon>Chromatiales</taxon>
        <taxon>Ectothiorhodospiraceae</taxon>
        <taxon>Spiribacter</taxon>
    </lineage>
</organism>
<dbReference type="InterPro" id="IPR015797">
    <property type="entry name" value="NUDIX_hydrolase-like_dom_sf"/>
</dbReference>
<dbReference type="Pfam" id="PF00730">
    <property type="entry name" value="HhH-GPD"/>
    <property type="match status" value="1"/>
</dbReference>
<dbReference type="PANTHER" id="PTHR42944:SF1">
    <property type="entry name" value="ADENINE DNA GLYCOSYLASE"/>
    <property type="match status" value="1"/>
</dbReference>
<keyword evidence="8 14" id="KW-0227">DNA damage</keyword>
<dbReference type="EMBL" id="VIFK01000037">
    <property type="protein sequence ID" value="TQE99830.1"/>
    <property type="molecule type" value="Genomic_DNA"/>
</dbReference>
<evidence type="ECO:0000256" key="3">
    <source>
        <dbReference type="ARBA" id="ARBA00008343"/>
    </source>
</evidence>
<comment type="catalytic activity">
    <reaction evidence="1 14">
        <text>Hydrolyzes free adenine bases from 7,8-dihydro-8-oxoguanine:adenine mismatched double-stranded DNA, leaving an apurinic site.</text>
        <dbReference type="EC" id="3.2.2.31"/>
    </reaction>
</comment>
<dbReference type="NCBIfam" id="TIGR01084">
    <property type="entry name" value="mutY"/>
    <property type="match status" value="1"/>
</dbReference>
<dbReference type="Gene3D" id="3.90.79.10">
    <property type="entry name" value="Nucleoside Triphosphate Pyrophosphohydrolase"/>
    <property type="match status" value="1"/>
</dbReference>
<reference evidence="16 17" key="1">
    <citation type="submission" date="2019-06" db="EMBL/GenBank/DDBJ databases">
        <title>Metagenome assembled Genome of Spiribacter salinus SL48-SHIP from the microbial mat of Salt Lake 48 (Novosibirsk region, Russia).</title>
        <authorList>
            <person name="Shipova A."/>
            <person name="Rozanov A.S."/>
            <person name="Bryanskaya A.V."/>
            <person name="Peltek S.E."/>
        </authorList>
    </citation>
    <scope>NUCLEOTIDE SEQUENCE [LARGE SCALE GENOMIC DNA]</scope>
    <source>
        <strain evidence="16">SL48-SHIP-2</strain>
    </source>
</reference>
<dbReference type="GO" id="GO:0000701">
    <property type="term" value="F:purine-specific mismatch base pair DNA N-glycosylase activity"/>
    <property type="evidence" value="ECO:0007669"/>
    <property type="project" value="UniProtKB-EC"/>
</dbReference>
<evidence type="ECO:0000256" key="5">
    <source>
        <dbReference type="ARBA" id="ARBA00022023"/>
    </source>
</evidence>